<dbReference type="PANTHER" id="PTHR23132:SF23">
    <property type="entry name" value="D-ALANINE--D-ALANINE LIGASE B"/>
    <property type="match status" value="1"/>
</dbReference>
<comment type="pathway">
    <text evidence="5 16">Cell wall biogenesis; peptidoglycan biosynthesis.</text>
</comment>
<gene>
    <name evidence="16" type="primary">ddl</name>
    <name evidence="19" type="ORF">EYC87_01220</name>
</gene>
<evidence type="ECO:0000256" key="2">
    <source>
        <dbReference type="ARBA" id="ARBA00001946"/>
    </source>
</evidence>
<dbReference type="Gene3D" id="3.30.470.20">
    <property type="entry name" value="ATP-grasp fold, B domain"/>
    <property type="match status" value="1"/>
</dbReference>
<organism evidence="19 20">
    <name type="scientific">Candidatus Seongchinamella marina</name>
    <dbReference type="NCBI Taxonomy" id="2518990"/>
    <lineage>
        <taxon>Bacteria</taxon>
        <taxon>Pseudomonadati</taxon>
        <taxon>Pseudomonadota</taxon>
        <taxon>Gammaproteobacteria</taxon>
        <taxon>Cellvibrionales</taxon>
        <taxon>Halieaceae</taxon>
        <taxon>Seongchinamella</taxon>
    </lineage>
</organism>
<dbReference type="RefSeq" id="WP_279251248.1">
    <property type="nucleotide sequence ID" value="NZ_SHNP01000001.1"/>
</dbReference>
<evidence type="ECO:0000256" key="1">
    <source>
        <dbReference type="ARBA" id="ARBA00001936"/>
    </source>
</evidence>
<evidence type="ECO:0000259" key="18">
    <source>
        <dbReference type="PROSITE" id="PS50975"/>
    </source>
</evidence>
<keyword evidence="13 16" id="KW-0573">Peptidoglycan synthesis</keyword>
<evidence type="ECO:0000256" key="9">
    <source>
        <dbReference type="ARBA" id="ARBA00022598"/>
    </source>
</evidence>
<comment type="cofactor">
    <cofactor evidence="1">
        <name>Mn(2+)</name>
        <dbReference type="ChEBI" id="CHEBI:29035"/>
    </cofactor>
</comment>
<evidence type="ECO:0000256" key="8">
    <source>
        <dbReference type="ARBA" id="ARBA00022490"/>
    </source>
</evidence>
<keyword evidence="12 16" id="KW-0133">Cell shape</keyword>
<evidence type="ECO:0000256" key="17">
    <source>
        <dbReference type="PROSITE-ProRule" id="PRU00409"/>
    </source>
</evidence>
<evidence type="ECO:0000256" key="12">
    <source>
        <dbReference type="ARBA" id="ARBA00022960"/>
    </source>
</evidence>
<evidence type="ECO:0000256" key="14">
    <source>
        <dbReference type="ARBA" id="ARBA00023316"/>
    </source>
</evidence>
<dbReference type="Gene3D" id="3.40.50.20">
    <property type="match status" value="1"/>
</dbReference>
<proteinExistence type="inferred from homology"/>
<dbReference type="HAMAP" id="MF_00047">
    <property type="entry name" value="Dala_Dala_lig"/>
    <property type="match status" value="1"/>
</dbReference>
<dbReference type="EC" id="6.3.2.4" evidence="7 16"/>
<evidence type="ECO:0000256" key="11">
    <source>
        <dbReference type="ARBA" id="ARBA00022840"/>
    </source>
</evidence>
<protein>
    <recommendedName>
        <fullName evidence="7 16">D-alanine--D-alanine ligase</fullName>
        <ecNumber evidence="7 16">6.3.2.4</ecNumber>
    </recommendedName>
    <alternativeName>
        <fullName evidence="16">D-Ala-D-Ala ligase</fullName>
    </alternativeName>
    <alternativeName>
        <fullName evidence="16">D-alanylalanine synthetase</fullName>
    </alternativeName>
</protein>
<comment type="similarity">
    <text evidence="6 16">Belongs to the D-alanine--D-alanine ligase family.</text>
</comment>
<dbReference type="PROSITE" id="PS50975">
    <property type="entry name" value="ATP_GRASP"/>
    <property type="match status" value="1"/>
</dbReference>
<reference evidence="19" key="1">
    <citation type="submission" date="2019-02" db="EMBL/GenBank/DDBJ databases">
        <authorList>
            <person name="Li S.-H."/>
        </authorList>
    </citation>
    <scope>NUCLEOTIDE SEQUENCE</scope>
    <source>
        <strain evidence="19">IMCC8485</strain>
    </source>
</reference>
<dbReference type="InterPro" id="IPR011761">
    <property type="entry name" value="ATP-grasp"/>
</dbReference>
<keyword evidence="14 16" id="KW-0961">Cell wall biogenesis/degradation</keyword>
<evidence type="ECO:0000256" key="16">
    <source>
        <dbReference type="HAMAP-Rule" id="MF_00047"/>
    </source>
</evidence>
<dbReference type="PIRSF" id="PIRSF039102">
    <property type="entry name" value="Ddl/VanB"/>
    <property type="match status" value="1"/>
</dbReference>
<evidence type="ECO:0000313" key="20">
    <source>
        <dbReference type="Proteomes" id="UP001143307"/>
    </source>
</evidence>
<comment type="caution">
    <text evidence="19">The sequence shown here is derived from an EMBL/GenBank/DDBJ whole genome shotgun (WGS) entry which is preliminary data.</text>
</comment>
<dbReference type="InterPro" id="IPR011095">
    <property type="entry name" value="Dala_Dala_lig_C"/>
</dbReference>
<dbReference type="Gene3D" id="3.30.1490.20">
    <property type="entry name" value="ATP-grasp fold, A domain"/>
    <property type="match status" value="1"/>
</dbReference>
<evidence type="ECO:0000256" key="6">
    <source>
        <dbReference type="ARBA" id="ARBA00010871"/>
    </source>
</evidence>
<keyword evidence="20" id="KW-1185">Reference proteome</keyword>
<accession>A0ABT3SQE9</accession>
<evidence type="ECO:0000256" key="3">
    <source>
        <dbReference type="ARBA" id="ARBA00003921"/>
    </source>
</evidence>
<keyword evidence="11 17" id="KW-0067">ATP-binding</keyword>
<comment type="function">
    <text evidence="3 16">Cell wall formation.</text>
</comment>
<evidence type="ECO:0000256" key="13">
    <source>
        <dbReference type="ARBA" id="ARBA00022984"/>
    </source>
</evidence>
<keyword evidence="9 16" id="KW-0436">Ligase</keyword>
<keyword evidence="8 16" id="KW-0963">Cytoplasm</keyword>
<feature type="domain" description="ATP-grasp" evidence="18">
    <location>
        <begin position="106"/>
        <end position="300"/>
    </location>
</feature>
<evidence type="ECO:0000313" key="19">
    <source>
        <dbReference type="EMBL" id="MCX2972205.1"/>
    </source>
</evidence>
<evidence type="ECO:0000256" key="5">
    <source>
        <dbReference type="ARBA" id="ARBA00004752"/>
    </source>
</evidence>
<name>A0ABT3SQE9_9GAMM</name>
<comment type="cofactor">
    <cofactor evidence="2">
        <name>Mg(2+)</name>
        <dbReference type="ChEBI" id="CHEBI:18420"/>
    </cofactor>
</comment>
<keyword evidence="10 17" id="KW-0547">Nucleotide-binding</keyword>
<dbReference type="InterPro" id="IPR011127">
    <property type="entry name" value="Dala_Dala_lig_N"/>
</dbReference>
<dbReference type="GO" id="GO:0016874">
    <property type="term" value="F:ligase activity"/>
    <property type="evidence" value="ECO:0007669"/>
    <property type="project" value="UniProtKB-KW"/>
</dbReference>
<dbReference type="Pfam" id="PF07478">
    <property type="entry name" value="Dala_Dala_lig_C"/>
    <property type="match status" value="1"/>
</dbReference>
<dbReference type="PANTHER" id="PTHR23132">
    <property type="entry name" value="D-ALANINE--D-ALANINE LIGASE"/>
    <property type="match status" value="1"/>
</dbReference>
<evidence type="ECO:0000256" key="7">
    <source>
        <dbReference type="ARBA" id="ARBA00012216"/>
    </source>
</evidence>
<evidence type="ECO:0000256" key="4">
    <source>
        <dbReference type="ARBA" id="ARBA00004496"/>
    </source>
</evidence>
<dbReference type="PROSITE" id="PS00843">
    <property type="entry name" value="DALA_DALA_LIGASE_1"/>
    <property type="match status" value="1"/>
</dbReference>
<dbReference type="InterPro" id="IPR013815">
    <property type="entry name" value="ATP_grasp_subdomain_1"/>
</dbReference>
<comment type="catalytic activity">
    <reaction evidence="15 16">
        <text>2 D-alanine + ATP = D-alanyl-D-alanine + ADP + phosphate + H(+)</text>
        <dbReference type="Rhea" id="RHEA:11224"/>
        <dbReference type="ChEBI" id="CHEBI:15378"/>
        <dbReference type="ChEBI" id="CHEBI:30616"/>
        <dbReference type="ChEBI" id="CHEBI:43474"/>
        <dbReference type="ChEBI" id="CHEBI:57416"/>
        <dbReference type="ChEBI" id="CHEBI:57822"/>
        <dbReference type="ChEBI" id="CHEBI:456216"/>
        <dbReference type="EC" id="6.3.2.4"/>
    </reaction>
</comment>
<evidence type="ECO:0000256" key="10">
    <source>
        <dbReference type="ARBA" id="ARBA00022741"/>
    </source>
</evidence>
<dbReference type="SUPFAM" id="SSF56059">
    <property type="entry name" value="Glutathione synthetase ATP-binding domain-like"/>
    <property type="match status" value="1"/>
</dbReference>
<comment type="subcellular location">
    <subcellularLocation>
        <location evidence="4 16">Cytoplasm</location>
    </subcellularLocation>
</comment>
<dbReference type="InterPro" id="IPR000291">
    <property type="entry name" value="D-Ala_lig_Van_CS"/>
</dbReference>
<dbReference type="PROSITE" id="PS00844">
    <property type="entry name" value="DALA_DALA_LIGASE_2"/>
    <property type="match status" value="1"/>
</dbReference>
<dbReference type="Proteomes" id="UP001143307">
    <property type="component" value="Unassembled WGS sequence"/>
</dbReference>
<evidence type="ECO:0000256" key="15">
    <source>
        <dbReference type="ARBA" id="ARBA00047614"/>
    </source>
</evidence>
<dbReference type="NCBIfam" id="TIGR01205">
    <property type="entry name" value="D_ala_D_alaTIGR"/>
    <property type="match status" value="1"/>
</dbReference>
<dbReference type="Pfam" id="PF01820">
    <property type="entry name" value="Dala_Dala_lig_N"/>
    <property type="match status" value="1"/>
</dbReference>
<sequence>MSGQDLKRMTIAVLLGGTSAERDVSLLSGRTVSDALRGLNYSVRDVDPADEDWVAQLQGVDYAFNALHGPGGEDGTIQGALEALGIRYTGSGVLGSALAMDKRRSKQLWQGIGIATGGFEMLDADTDWQAVIDRLGKVFVKPACEGSSIGMAPASDAESLRTAYEGAAAYSGGVMAEKFINGPEYTVAILGDEALPSIRMVTDNEFYDYDAKYLSDDTSYHCPSGLNASEEAQVGAMALAAFRSLGCAGWGRVDTMRDSDGRFFVLEVNTIPGMTSHSLVPMAARQAGMEVPALVERILTLASEAKH</sequence>
<dbReference type="InterPro" id="IPR005905">
    <property type="entry name" value="D_ala_D_ala"/>
</dbReference>
<dbReference type="SUPFAM" id="SSF52440">
    <property type="entry name" value="PreATP-grasp domain"/>
    <property type="match status" value="1"/>
</dbReference>
<dbReference type="EMBL" id="SHNP01000001">
    <property type="protein sequence ID" value="MCX2972205.1"/>
    <property type="molecule type" value="Genomic_DNA"/>
</dbReference>
<dbReference type="InterPro" id="IPR016185">
    <property type="entry name" value="PreATP-grasp_dom_sf"/>
</dbReference>
<dbReference type="NCBIfam" id="NF002378">
    <property type="entry name" value="PRK01372.1"/>
    <property type="match status" value="1"/>
</dbReference>